<gene>
    <name evidence="2" type="ORF">VW29_18020</name>
</gene>
<dbReference type="EMBL" id="LAJF01000131">
    <property type="protein sequence ID" value="KKB77911.1"/>
    <property type="molecule type" value="Genomic_DNA"/>
</dbReference>
<protein>
    <submittedName>
        <fullName evidence="2">Uncharacterized protein</fullName>
    </submittedName>
</protein>
<dbReference type="RefSeq" id="WP_046136675.1">
    <property type="nucleotide sequence ID" value="NZ_LAJF01000131.1"/>
</dbReference>
<accession>A0A0F5L671</accession>
<comment type="caution">
    <text evidence="2">The sequence shown here is derived from an EMBL/GenBank/DDBJ whole genome shotgun (WGS) entry which is preliminary data.</text>
</comment>
<evidence type="ECO:0000313" key="2">
    <source>
        <dbReference type="EMBL" id="KKB77911.1"/>
    </source>
</evidence>
<keyword evidence="3" id="KW-1185">Reference proteome</keyword>
<organism evidence="2 3">
    <name type="scientific">Devosia limi DSM 17137</name>
    <dbReference type="NCBI Taxonomy" id="1121477"/>
    <lineage>
        <taxon>Bacteria</taxon>
        <taxon>Pseudomonadati</taxon>
        <taxon>Pseudomonadota</taxon>
        <taxon>Alphaproteobacteria</taxon>
        <taxon>Hyphomicrobiales</taxon>
        <taxon>Devosiaceae</taxon>
        <taxon>Devosia</taxon>
    </lineage>
</organism>
<evidence type="ECO:0000256" key="1">
    <source>
        <dbReference type="SAM" id="SignalP"/>
    </source>
</evidence>
<sequence>MLLKKSVLAAGLVAALAVPASFAASNANFGQVISSIQASKTGATQIQGITEVKTVNVVKVADLAKGENMTALDNAVAKNEADITSLRSALTANTSVNTALANANVNVAAVV</sequence>
<name>A0A0F5L671_9HYPH</name>
<feature type="non-terminal residue" evidence="2">
    <location>
        <position position="111"/>
    </location>
</feature>
<evidence type="ECO:0000313" key="3">
    <source>
        <dbReference type="Proteomes" id="UP000033608"/>
    </source>
</evidence>
<dbReference type="AlphaFoldDB" id="A0A0F5L671"/>
<dbReference type="Proteomes" id="UP000033608">
    <property type="component" value="Unassembled WGS sequence"/>
</dbReference>
<reference evidence="2 3" key="1">
    <citation type="submission" date="2015-03" db="EMBL/GenBank/DDBJ databases">
        <authorList>
            <person name="Hassan Y.I."/>
            <person name="Lepp D."/>
            <person name="Zhou T."/>
        </authorList>
    </citation>
    <scope>NUCLEOTIDE SEQUENCE [LARGE SCALE GENOMIC DNA]</scope>
    <source>
        <strain evidence="2 3">DSM 17137</strain>
    </source>
</reference>
<keyword evidence="1" id="KW-0732">Signal</keyword>
<feature type="signal peptide" evidence="1">
    <location>
        <begin position="1"/>
        <end position="23"/>
    </location>
</feature>
<feature type="chain" id="PRO_5002491614" evidence="1">
    <location>
        <begin position="24"/>
        <end position="111"/>
    </location>
</feature>
<proteinExistence type="predicted"/>